<reference evidence="1 2" key="1">
    <citation type="journal article" date="2007" name="Virology">
        <title>Sequence and annotation of the 314-kb MT325 and the 321-kb FR483 viruses that infect Chlorella Pbi.</title>
        <authorList>
            <person name="Fitzgerald L.A."/>
            <person name="Graves M.V."/>
            <person name="Li X."/>
            <person name="Feldblyum T."/>
            <person name="Hartigan J."/>
            <person name="Van Etten J.L."/>
        </authorList>
    </citation>
    <scope>NUCLEOTIDE SEQUENCE [LARGE SCALE GENOMIC DNA]</scope>
    <source>
        <strain evidence="1 2">MT325</strain>
    </source>
</reference>
<organism evidence="1 2">
    <name type="scientific">Paramecium bursaria Chlorella virus MT325</name>
    <name type="common">PBCV-MT325</name>
    <dbReference type="NCBI Taxonomy" id="346932"/>
    <lineage>
        <taxon>Viruses</taxon>
        <taxon>Varidnaviria</taxon>
        <taxon>Bamfordvirae</taxon>
        <taxon>Nucleocytoviricota</taxon>
        <taxon>Megaviricetes</taxon>
        <taxon>Algavirales</taxon>
        <taxon>Phycodnaviridae</taxon>
        <taxon>Chlorovirus</taxon>
        <taxon>Chlorovirus conductrix</taxon>
        <taxon>Paramecium bursaria Chlorella virus A1</taxon>
    </lineage>
</organism>
<dbReference type="Proteomes" id="UP000246715">
    <property type="component" value="Segment"/>
</dbReference>
<organismHost>
    <name type="scientific">Paramecium bursaria</name>
    <dbReference type="NCBI Taxonomy" id="74790"/>
</organismHost>
<proteinExistence type="predicted"/>
<dbReference type="EMBL" id="DQ491001">
    <property type="protein sequence ID" value="ABT13754.1"/>
    <property type="molecule type" value="Genomic_DNA"/>
</dbReference>
<accession>A7ITT0</accession>
<sequence>MNTFAEISCSEAAVHVISEYALKRKLNHLQLAMLVPGVIHSHSATEQNTSDCVYCQRNGNVFNPTQKTVDTDDIIARYRAKVKDLLDEMEVEITTLLDEKVSS</sequence>
<evidence type="ECO:0000313" key="1">
    <source>
        <dbReference type="EMBL" id="ABT13754.1"/>
    </source>
</evidence>
<name>A7ITT0_PBCVM</name>
<evidence type="ECO:0000313" key="2">
    <source>
        <dbReference type="Proteomes" id="UP000246715"/>
    </source>
</evidence>
<gene>
    <name evidence="1" type="primary">M200L</name>
    <name evidence="1" type="ORF">MT325_M200L</name>
</gene>
<protein>
    <submittedName>
        <fullName evidence="1">Uncharacterized protein M200L</fullName>
    </submittedName>
</protein>